<keyword evidence="2" id="KW-1185">Reference proteome</keyword>
<gene>
    <name evidence="1" type="ORF">PIB30_115181</name>
</gene>
<name>A0ABU6W2B3_9FABA</name>
<sequence>TIQAKDCVSRNLCDINWNVQRFYYPTISIGKTVFDVVQCCINENTIIIPGSTLYTDRLMESTLVHKFLAGNYNGMFAEQSNMLHVIGPDNIFDERCLKFTKNNSLLKIKYYNPIL</sequence>
<proteinExistence type="predicted"/>
<dbReference type="Proteomes" id="UP001341840">
    <property type="component" value="Unassembled WGS sequence"/>
</dbReference>
<reference evidence="1 2" key="1">
    <citation type="journal article" date="2023" name="Plants (Basel)">
        <title>Bridging the Gap: Combining Genomics and Transcriptomics Approaches to Understand Stylosanthes scabra, an Orphan Legume from the Brazilian Caatinga.</title>
        <authorList>
            <person name="Ferreira-Neto J.R.C."/>
            <person name="da Silva M.D."/>
            <person name="Binneck E."/>
            <person name="de Melo N.F."/>
            <person name="da Silva R.H."/>
            <person name="de Melo A.L.T.M."/>
            <person name="Pandolfi V."/>
            <person name="Bustamante F.O."/>
            <person name="Brasileiro-Vidal A.C."/>
            <person name="Benko-Iseppon A.M."/>
        </authorList>
    </citation>
    <scope>NUCLEOTIDE SEQUENCE [LARGE SCALE GENOMIC DNA]</scope>
    <source>
        <tissue evidence="1">Leaves</tissue>
    </source>
</reference>
<evidence type="ECO:0000313" key="2">
    <source>
        <dbReference type="Proteomes" id="UP001341840"/>
    </source>
</evidence>
<evidence type="ECO:0000313" key="1">
    <source>
        <dbReference type="EMBL" id="MED6179230.1"/>
    </source>
</evidence>
<protein>
    <submittedName>
        <fullName evidence="1">Uncharacterized protein</fullName>
    </submittedName>
</protein>
<accession>A0ABU6W2B3</accession>
<organism evidence="1 2">
    <name type="scientific">Stylosanthes scabra</name>
    <dbReference type="NCBI Taxonomy" id="79078"/>
    <lineage>
        <taxon>Eukaryota</taxon>
        <taxon>Viridiplantae</taxon>
        <taxon>Streptophyta</taxon>
        <taxon>Embryophyta</taxon>
        <taxon>Tracheophyta</taxon>
        <taxon>Spermatophyta</taxon>
        <taxon>Magnoliopsida</taxon>
        <taxon>eudicotyledons</taxon>
        <taxon>Gunneridae</taxon>
        <taxon>Pentapetalae</taxon>
        <taxon>rosids</taxon>
        <taxon>fabids</taxon>
        <taxon>Fabales</taxon>
        <taxon>Fabaceae</taxon>
        <taxon>Papilionoideae</taxon>
        <taxon>50 kb inversion clade</taxon>
        <taxon>dalbergioids sensu lato</taxon>
        <taxon>Dalbergieae</taxon>
        <taxon>Pterocarpus clade</taxon>
        <taxon>Stylosanthes</taxon>
    </lineage>
</organism>
<comment type="caution">
    <text evidence="1">The sequence shown here is derived from an EMBL/GenBank/DDBJ whole genome shotgun (WGS) entry which is preliminary data.</text>
</comment>
<feature type="non-terminal residue" evidence="1">
    <location>
        <position position="1"/>
    </location>
</feature>
<dbReference type="EMBL" id="JASCZI010163022">
    <property type="protein sequence ID" value="MED6179230.1"/>
    <property type="molecule type" value="Genomic_DNA"/>
</dbReference>